<dbReference type="Proteomes" id="UP001595690">
    <property type="component" value="Unassembled WGS sequence"/>
</dbReference>
<dbReference type="PANTHER" id="PTHR11772">
    <property type="entry name" value="ASPARAGINE SYNTHETASE"/>
    <property type="match status" value="1"/>
</dbReference>
<evidence type="ECO:0000256" key="2">
    <source>
        <dbReference type="ARBA" id="ARBA00022840"/>
    </source>
</evidence>
<comment type="caution">
    <text evidence="4">The sequence shown here is derived from an EMBL/GenBank/DDBJ whole genome shotgun (WGS) entry which is preliminary data.</text>
</comment>
<evidence type="ECO:0000256" key="1">
    <source>
        <dbReference type="ARBA" id="ARBA00022741"/>
    </source>
</evidence>
<reference evidence="5" key="1">
    <citation type="journal article" date="2019" name="Int. J. Syst. Evol. Microbiol.">
        <title>The Global Catalogue of Microorganisms (GCM) 10K type strain sequencing project: providing services to taxonomists for standard genome sequencing and annotation.</title>
        <authorList>
            <consortium name="The Broad Institute Genomics Platform"/>
            <consortium name="The Broad Institute Genome Sequencing Center for Infectious Disease"/>
            <person name="Wu L."/>
            <person name="Ma J."/>
        </authorList>
    </citation>
    <scope>NUCLEOTIDE SEQUENCE [LARGE SCALE GENOMIC DNA]</scope>
    <source>
        <strain evidence="5">CGMCC 4.7405</strain>
    </source>
</reference>
<keyword evidence="1" id="KW-0547">Nucleotide-binding</keyword>
<dbReference type="InterPro" id="IPR001962">
    <property type="entry name" value="Asn_synthase"/>
</dbReference>
<name>A0ABV8BNP5_9PSEU</name>
<feature type="domain" description="Asparagine synthetase" evidence="3">
    <location>
        <begin position="206"/>
        <end position="320"/>
    </location>
</feature>
<dbReference type="InterPro" id="IPR014729">
    <property type="entry name" value="Rossmann-like_a/b/a_fold"/>
</dbReference>
<sequence>MTAEWLAVGNLAVPGLAGLTTATEIGEFVLYYRGSAELPASTPIDVDVRTLVATAGTGAPQRNRQHTAFRVDETSVSVWTSVFNEDAVYLAEDPETGRFVWFTDLLLAALILPALGKQALVVPAPVDPESDATIVSGVRKLAHSTRRTRFRARDGWHVEEVRAPDWLDQFHEPRRTDPLTAGRDQLAALTDVIGQIAAERPGAGFATLLSGGIDSGAVTYLAARAGFDVLPHSVGTPWGNEFSDAEELCAAAGLELCRVDIDEDTFAAAVPSAVRWLGTTTPEVVEIALTATAVYENKVIEPGRVLLTGYGSDLINAGLFTPFTDPRELIGQCADAVRRTRMSGELTNRAAVASGVETFHPFWTLPVMSVALETAPECKVREGREKFHLRTAMAEHVPHNVAWRRKIAVHHGGGLQDGVRGRVASDSGQPDPEQVYRACFTHLLTLAGEGQLDSWDAVAVYEAAVAAVR</sequence>
<protein>
    <submittedName>
        <fullName evidence="4">Asparagine synthase-related protein</fullName>
    </submittedName>
</protein>
<gene>
    <name evidence="4" type="ORF">ACFOWZ_06585</name>
</gene>
<dbReference type="InterPro" id="IPR050795">
    <property type="entry name" value="Asn_Synthetase"/>
</dbReference>
<evidence type="ECO:0000313" key="4">
    <source>
        <dbReference type="EMBL" id="MFC3891136.1"/>
    </source>
</evidence>
<dbReference type="CDD" id="cd01991">
    <property type="entry name" value="Asn_synthase_B_C"/>
    <property type="match status" value="1"/>
</dbReference>
<keyword evidence="5" id="KW-1185">Reference proteome</keyword>
<accession>A0ABV8BNP5</accession>
<dbReference type="EMBL" id="JBHRZI010000010">
    <property type="protein sequence ID" value="MFC3891136.1"/>
    <property type="molecule type" value="Genomic_DNA"/>
</dbReference>
<dbReference type="RefSeq" id="WP_382370180.1">
    <property type="nucleotide sequence ID" value="NZ_JBHRZI010000010.1"/>
</dbReference>
<feature type="domain" description="Asparagine synthetase" evidence="3">
    <location>
        <begin position="348"/>
        <end position="449"/>
    </location>
</feature>
<organism evidence="4 5">
    <name type="scientific">Lentzea rhizosphaerae</name>
    <dbReference type="NCBI Taxonomy" id="2041025"/>
    <lineage>
        <taxon>Bacteria</taxon>
        <taxon>Bacillati</taxon>
        <taxon>Actinomycetota</taxon>
        <taxon>Actinomycetes</taxon>
        <taxon>Pseudonocardiales</taxon>
        <taxon>Pseudonocardiaceae</taxon>
        <taxon>Lentzea</taxon>
    </lineage>
</organism>
<keyword evidence="2" id="KW-0067">ATP-binding</keyword>
<dbReference type="SUPFAM" id="SSF52402">
    <property type="entry name" value="Adenine nucleotide alpha hydrolases-like"/>
    <property type="match status" value="1"/>
</dbReference>
<dbReference type="Pfam" id="PF00733">
    <property type="entry name" value="Asn_synthase"/>
    <property type="match status" value="2"/>
</dbReference>
<proteinExistence type="predicted"/>
<dbReference type="Gene3D" id="3.40.50.620">
    <property type="entry name" value="HUPs"/>
    <property type="match status" value="1"/>
</dbReference>
<dbReference type="PANTHER" id="PTHR11772:SF2">
    <property type="entry name" value="ASPARAGINE SYNTHETASE [GLUTAMINE-HYDROLYZING]"/>
    <property type="match status" value="1"/>
</dbReference>
<evidence type="ECO:0000313" key="5">
    <source>
        <dbReference type="Proteomes" id="UP001595690"/>
    </source>
</evidence>
<evidence type="ECO:0000259" key="3">
    <source>
        <dbReference type="Pfam" id="PF00733"/>
    </source>
</evidence>